<proteinExistence type="predicted"/>
<accession>A0A917ECT0</accession>
<dbReference type="GO" id="GO:0008233">
    <property type="term" value="F:peptidase activity"/>
    <property type="evidence" value="ECO:0007669"/>
    <property type="project" value="InterPro"/>
</dbReference>
<dbReference type="CDD" id="cd14814">
    <property type="entry name" value="Peptidase_M15"/>
    <property type="match status" value="1"/>
</dbReference>
<dbReference type="RefSeq" id="WP_188913528.1">
    <property type="nucleotide sequence ID" value="NZ_BMIQ01000015.1"/>
</dbReference>
<dbReference type="Proteomes" id="UP000644699">
    <property type="component" value="Unassembled WGS sequence"/>
</dbReference>
<protein>
    <recommendedName>
        <fullName evidence="2">D-alanyl-D-alanine carboxypeptidase-like core domain-containing protein</fullName>
    </recommendedName>
</protein>
<keyword evidence="4" id="KW-1185">Reference proteome</keyword>
<feature type="compositionally biased region" description="Gly residues" evidence="1">
    <location>
        <begin position="404"/>
        <end position="417"/>
    </location>
</feature>
<dbReference type="EMBL" id="BMIQ01000015">
    <property type="protein sequence ID" value="GGE24884.1"/>
    <property type="molecule type" value="Genomic_DNA"/>
</dbReference>
<name>A0A917ECT0_9HYPH</name>
<feature type="region of interest" description="Disordered" evidence="1">
    <location>
        <begin position="397"/>
        <end position="417"/>
    </location>
</feature>
<dbReference type="Gene3D" id="3.30.1380.10">
    <property type="match status" value="1"/>
</dbReference>
<dbReference type="SUPFAM" id="SSF55166">
    <property type="entry name" value="Hedgehog/DD-peptidase"/>
    <property type="match status" value="1"/>
</dbReference>
<reference evidence="3" key="1">
    <citation type="journal article" date="2014" name="Int. J. Syst. Evol. Microbiol.">
        <title>Complete genome sequence of Corynebacterium casei LMG S-19264T (=DSM 44701T), isolated from a smear-ripened cheese.</title>
        <authorList>
            <consortium name="US DOE Joint Genome Institute (JGI-PGF)"/>
            <person name="Walter F."/>
            <person name="Albersmeier A."/>
            <person name="Kalinowski J."/>
            <person name="Ruckert C."/>
        </authorList>
    </citation>
    <scope>NUCLEOTIDE SEQUENCE</scope>
    <source>
        <strain evidence="3">CGMCC 1.15367</strain>
    </source>
</reference>
<evidence type="ECO:0000313" key="3">
    <source>
        <dbReference type="EMBL" id="GGE24884.1"/>
    </source>
</evidence>
<evidence type="ECO:0000256" key="1">
    <source>
        <dbReference type="SAM" id="MobiDB-lite"/>
    </source>
</evidence>
<dbReference type="PANTHER" id="PTHR34385">
    <property type="entry name" value="D-ALANYL-D-ALANINE CARBOXYPEPTIDASE"/>
    <property type="match status" value="1"/>
</dbReference>
<dbReference type="InterPro" id="IPR003709">
    <property type="entry name" value="VanY-like_core_dom"/>
</dbReference>
<sequence>MSDFFSSYATGGATRPDSFTGMNTGFSSALQSMISAAPANIQSGLQITSGYRSPARQAQIYSDAVAKYGSPQAARAWAAPPGKSQHNKGFAADLKYASDEAKSWVRDNAPKYGLSFPLSNEPWHIELASARQKAVQPKAVIAGPLDEQGAIRAASPLAGRSRMPGATRAATLTGLGMPSVPAAPAQPGLLDAGGFLDRNKGAALGTLLGTAALGPAGGLIGGLLGDQFSEMSKGRVSTQAKAAFDQGWDGFSAQPGPSGYTTEGRLPSIPAAPAQPGVLSQGGWMDRNSGMMLGGLLGTAALGPLGGLLGGIAGNALSEGSKGSMSNAASAAMNAGWDGFSGMSGAQMQAAQSAGTGGGSSGGLLGSIGSFLGGMFGGASSSSGGWGQGNNSGYNGGVSANLGRSGGGGVSDGGRKK</sequence>
<dbReference type="Pfam" id="PF02557">
    <property type="entry name" value="VanY"/>
    <property type="match status" value="1"/>
</dbReference>
<gene>
    <name evidence="3" type="ORF">GCM10011390_50400</name>
</gene>
<reference evidence="3" key="2">
    <citation type="submission" date="2020-09" db="EMBL/GenBank/DDBJ databases">
        <authorList>
            <person name="Sun Q."/>
            <person name="Zhou Y."/>
        </authorList>
    </citation>
    <scope>NUCLEOTIDE SEQUENCE</scope>
    <source>
        <strain evidence="3">CGMCC 1.15367</strain>
    </source>
</reference>
<dbReference type="AlphaFoldDB" id="A0A917ECT0"/>
<dbReference type="PANTHER" id="PTHR34385:SF1">
    <property type="entry name" value="PEPTIDOGLYCAN L-ALANYL-D-GLUTAMATE ENDOPEPTIDASE CWLK"/>
    <property type="match status" value="1"/>
</dbReference>
<dbReference type="InterPro" id="IPR052179">
    <property type="entry name" value="DD-CPase-like"/>
</dbReference>
<comment type="caution">
    <text evidence="3">The sequence shown here is derived from an EMBL/GenBank/DDBJ whole genome shotgun (WGS) entry which is preliminary data.</text>
</comment>
<evidence type="ECO:0000313" key="4">
    <source>
        <dbReference type="Proteomes" id="UP000644699"/>
    </source>
</evidence>
<organism evidence="3 4">
    <name type="scientific">Aureimonas endophytica</name>
    <dbReference type="NCBI Taxonomy" id="2027858"/>
    <lineage>
        <taxon>Bacteria</taxon>
        <taxon>Pseudomonadati</taxon>
        <taxon>Pseudomonadota</taxon>
        <taxon>Alphaproteobacteria</taxon>
        <taxon>Hyphomicrobiales</taxon>
        <taxon>Aurantimonadaceae</taxon>
        <taxon>Aureimonas</taxon>
    </lineage>
</organism>
<evidence type="ECO:0000259" key="2">
    <source>
        <dbReference type="Pfam" id="PF02557"/>
    </source>
</evidence>
<dbReference type="InterPro" id="IPR009045">
    <property type="entry name" value="Zn_M74/Hedgehog-like"/>
</dbReference>
<feature type="domain" description="D-alanyl-D-alanine carboxypeptidase-like core" evidence="2">
    <location>
        <begin position="23"/>
        <end position="126"/>
    </location>
</feature>
<dbReference type="GO" id="GO:0006508">
    <property type="term" value="P:proteolysis"/>
    <property type="evidence" value="ECO:0007669"/>
    <property type="project" value="InterPro"/>
</dbReference>